<feature type="non-terminal residue" evidence="1">
    <location>
        <position position="1"/>
    </location>
</feature>
<evidence type="ECO:0000313" key="1">
    <source>
        <dbReference type="EMBL" id="KAF2477262.1"/>
    </source>
</evidence>
<keyword evidence="2" id="KW-1185">Reference proteome</keyword>
<feature type="non-terminal residue" evidence="1">
    <location>
        <position position="281"/>
    </location>
</feature>
<evidence type="ECO:0000313" key="2">
    <source>
        <dbReference type="Proteomes" id="UP000799755"/>
    </source>
</evidence>
<sequence length="281" mass="31167">DSNGPKIIISLWFLTILSFVLMALRFVCKYWYSKGFGGLDDIILFISWVFVLLYCVLTGTVAVSYGLGKHTQDVNPRDMSTALKYMNIGDFFLILAIAVSKMSFSVTLLRITVRGSHKWFIWFVMVSTNLVMFACAFLNLLQCAPVESLWDQNIKGKCVPPSMVNSYSIFSGSYSSCADMLLAACPWLIIRHLQMNRKEKAGVIVAMSFGIVGGITAAVKTSFLPGMIRWKDPLFDAADLLIWATLESSLCIIAASIPFLRVLVRDASSSSNKASRPYGQS</sequence>
<accession>A0ACB6RG16</accession>
<reference evidence="1" key="1">
    <citation type="journal article" date="2020" name="Stud. Mycol.">
        <title>101 Dothideomycetes genomes: a test case for predicting lifestyles and emergence of pathogens.</title>
        <authorList>
            <person name="Haridas S."/>
            <person name="Albert R."/>
            <person name="Binder M."/>
            <person name="Bloem J."/>
            <person name="Labutti K."/>
            <person name="Salamov A."/>
            <person name="Andreopoulos B."/>
            <person name="Baker S."/>
            <person name="Barry K."/>
            <person name="Bills G."/>
            <person name="Bluhm B."/>
            <person name="Cannon C."/>
            <person name="Castanera R."/>
            <person name="Culley D."/>
            <person name="Daum C."/>
            <person name="Ezra D."/>
            <person name="Gonzalez J."/>
            <person name="Henrissat B."/>
            <person name="Kuo A."/>
            <person name="Liang C."/>
            <person name="Lipzen A."/>
            <person name="Lutzoni F."/>
            <person name="Magnuson J."/>
            <person name="Mondo S."/>
            <person name="Nolan M."/>
            <person name="Ohm R."/>
            <person name="Pangilinan J."/>
            <person name="Park H.-J."/>
            <person name="Ramirez L."/>
            <person name="Alfaro M."/>
            <person name="Sun H."/>
            <person name="Tritt A."/>
            <person name="Yoshinaga Y."/>
            <person name="Zwiers L.-H."/>
            <person name="Turgeon B."/>
            <person name="Goodwin S."/>
            <person name="Spatafora J."/>
            <person name="Crous P."/>
            <person name="Grigoriev I."/>
        </authorList>
    </citation>
    <scope>NUCLEOTIDE SEQUENCE</scope>
    <source>
        <strain evidence="1">ATCC 200398</strain>
    </source>
</reference>
<gene>
    <name evidence="1" type="ORF">BDR25DRAFT_195757</name>
</gene>
<dbReference type="Proteomes" id="UP000799755">
    <property type="component" value="Unassembled WGS sequence"/>
</dbReference>
<protein>
    <submittedName>
        <fullName evidence="1">Uncharacterized protein</fullName>
    </submittedName>
</protein>
<name>A0ACB6RG16_9PLEO</name>
<dbReference type="EMBL" id="MU003493">
    <property type="protein sequence ID" value="KAF2477262.1"/>
    <property type="molecule type" value="Genomic_DNA"/>
</dbReference>
<organism evidence="1 2">
    <name type="scientific">Lindgomyces ingoldianus</name>
    <dbReference type="NCBI Taxonomy" id="673940"/>
    <lineage>
        <taxon>Eukaryota</taxon>
        <taxon>Fungi</taxon>
        <taxon>Dikarya</taxon>
        <taxon>Ascomycota</taxon>
        <taxon>Pezizomycotina</taxon>
        <taxon>Dothideomycetes</taxon>
        <taxon>Pleosporomycetidae</taxon>
        <taxon>Pleosporales</taxon>
        <taxon>Lindgomycetaceae</taxon>
        <taxon>Lindgomyces</taxon>
    </lineage>
</organism>
<comment type="caution">
    <text evidence="1">The sequence shown here is derived from an EMBL/GenBank/DDBJ whole genome shotgun (WGS) entry which is preliminary data.</text>
</comment>
<proteinExistence type="predicted"/>